<reference evidence="1" key="1">
    <citation type="journal article" date="2019" name="G3 (Bethesda)">
        <title>Genome Assemblies of Two Rare Opportunistic Yeast Pathogens: Diutina rugosa (syn. Candida rugosa) and Trichomonascus ciferrii (syn. Candida ciferrii).</title>
        <authorList>
            <person name="Mixao V."/>
            <person name="Saus E."/>
            <person name="Hansen A.P."/>
            <person name="Lass-Florl C."/>
            <person name="Gabaldon T."/>
        </authorList>
    </citation>
    <scope>NUCLEOTIDE SEQUENCE</scope>
    <source>
        <strain evidence="1">CBS 4856</strain>
    </source>
</reference>
<proteinExistence type="predicted"/>
<keyword evidence="2" id="KW-1185">Reference proteome</keyword>
<sequence>MEENAVSGFQVNIEPYIRLGPQLDGFVARINESAVDFQVSLTFADAYDGDNLAHHQIATLSRHFTDVRFRLNDNFFPTNHFAFDENCNISKLAISNLSRNGSRLSAIPWKLAEIPNLFSAAVGFVLLKLEGLELETEGELSGWSKIQVDELSMHGCVYHVSGKGSLRRKPSKGPSSRKPQCMAKKITIQRQGLDFLYGFEFPCVSEFKIQSEYIQPNGFPITPTAVIQNLQLYSGPIEPTNFDPATFSGLAKLQSLELVYSYTYQDLSHFVLPLLRHCPNLMSIQFISTLQRVSRAFKYPDWSEVKEPYNYSLPSRITDYPPRRPYYGSDFEYDKDDWY</sequence>
<protein>
    <submittedName>
        <fullName evidence="1">Uncharacterized protein</fullName>
    </submittedName>
</protein>
<accession>A0A642VE52</accession>
<dbReference type="VEuPathDB" id="FungiDB:TRICI_000166"/>
<comment type="caution">
    <text evidence="1">The sequence shown here is derived from an EMBL/GenBank/DDBJ whole genome shotgun (WGS) entry which is preliminary data.</text>
</comment>
<dbReference type="Proteomes" id="UP000761534">
    <property type="component" value="Unassembled WGS sequence"/>
</dbReference>
<dbReference type="AlphaFoldDB" id="A0A642VE52"/>
<evidence type="ECO:0000313" key="2">
    <source>
        <dbReference type="Proteomes" id="UP000761534"/>
    </source>
</evidence>
<organism evidence="1 2">
    <name type="scientific">Trichomonascus ciferrii</name>
    <dbReference type="NCBI Taxonomy" id="44093"/>
    <lineage>
        <taxon>Eukaryota</taxon>
        <taxon>Fungi</taxon>
        <taxon>Dikarya</taxon>
        <taxon>Ascomycota</taxon>
        <taxon>Saccharomycotina</taxon>
        <taxon>Dipodascomycetes</taxon>
        <taxon>Dipodascales</taxon>
        <taxon>Trichomonascaceae</taxon>
        <taxon>Trichomonascus</taxon>
        <taxon>Trichomonascus ciferrii complex</taxon>
    </lineage>
</organism>
<name>A0A642VE52_9ASCO</name>
<evidence type="ECO:0000313" key="1">
    <source>
        <dbReference type="EMBL" id="KAA8917669.1"/>
    </source>
</evidence>
<dbReference type="EMBL" id="SWFS01000017">
    <property type="protein sequence ID" value="KAA8917669.1"/>
    <property type="molecule type" value="Genomic_DNA"/>
</dbReference>
<gene>
    <name evidence="1" type="ORF">TRICI_000166</name>
</gene>